<dbReference type="STRING" id="145857.GA0070616_1350"/>
<reference evidence="1 2" key="1">
    <citation type="submission" date="2016-06" db="EMBL/GenBank/DDBJ databases">
        <authorList>
            <person name="Kjaerup R.B."/>
            <person name="Dalgaard T.S."/>
            <person name="Juul-Madsen H.R."/>
        </authorList>
    </citation>
    <scope>NUCLEOTIDE SEQUENCE [LARGE SCALE GENOMIC DNA]</scope>
    <source>
        <strain evidence="1 2">DSM 43818</strain>
    </source>
</reference>
<evidence type="ECO:0000313" key="1">
    <source>
        <dbReference type="EMBL" id="SCL17750.1"/>
    </source>
</evidence>
<dbReference type="EMBL" id="FMHT01000003">
    <property type="protein sequence ID" value="SCL17750.1"/>
    <property type="molecule type" value="Genomic_DNA"/>
</dbReference>
<name>A0A1C6RKQ9_9ACTN</name>
<keyword evidence="2" id="KW-1185">Reference proteome</keyword>
<organism evidence="1 2">
    <name type="scientific">Micromonospora nigra</name>
    <dbReference type="NCBI Taxonomy" id="145857"/>
    <lineage>
        <taxon>Bacteria</taxon>
        <taxon>Bacillati</taxon>
        <taxon>Actinomycetota</taxon>
        <taxon>Actinomycetes</taxon>
        <taxon>Micromonosporales</taxon>
        <taxon>Micromonosporaceae</taxon>
        <taxon>Micromonospora</taxon>
    </lineage>
</organism>
<protein>
    <submittedName>
        <fullName evidence="1">Uncharacterized protein</fullName>
    </submittedName>
</protein>
<proteinExistence type="predicted"/>
<sequence>MNLTPQQVQNRLVIAAKVIITDHWPRPNRRDWCPICHCQWMCQATTTAYGYLRSVGRSRYVPPHVPELPPTLPPQGTP</sequence>
<dbReference type="Proteomes" id="UP000199699">
    <property type="component" value="Unassembled WGS sequence"/>
</dbReference>
<gene>
    <name evidence="1" type="ORF">GA0070616_1350</name>
</gene>
<accession>A0A1C6RKQ9</accession>
<dbReference type="AlphaFoldDB" id="A0A1C6RKQ9"/>
<evidence type="ECO:0000313" key="2">
    <source>
        <dbReference type="Proteomes" id="UP000199699"/>
    </source>
</evidence>